<comment type="caution">
    <text evidence="1">The sequence shown here is derived from an EMBL/GenBank/DDBJ whole genome shotgun (WGS) entry which is preliminary data.</text>
</comment>
<evidence type="ECO:0000313" key="1">
    <source>
        <dbReference type="EMBL" id="KAF2148434.1"/>
    </source>
</evidence>
<accession>A0A9P4ITJ4</accession>
<dbReference type="Proteomes" id="UP000799439">
    <property type="component" value="Unassembled WGS sequence"/>
</dbReference>
<sequence>MENSEIQSTDVTRGFRASMTRCDGKSLTSSEMCRLASAETFVRERSDHVMLFERFKRIKIGYEESIKKLDFEKDII</sequence>
<dbReference type="EMBL" id="ML996093">
    <property type="protein sequence ID" value="KAF2148434.1"/>
    <property type="molecule type" value="Genomic_DNA"/>
</dbReference>
<keyword evidence="2" id="KW-1185">Reference proteome</keyword>
<gene>
    <name evidence="1" type="ORF">K461DRAFT_63744</name>
</gene>
<evidence type="ECO:0000313" key="2">
    <source>
        <dbReference type="Proteomes" id="UP000799439"/>
    </source>
</evidence>
<proteinExistence type="predicted"/>
<dbReference type="AlphaFoldDB" id="A0A9P4ITJ4"/>
<organism evidence="1 2">
    <name type="scientific">Myriangium duriaei CBS 260.36</name>
    <dbReference type="NCBI Taxonomy" id="1168546"/>
    <lineage>
        <taxon>Eukaryota</taxon>
        <taxon>Fungi</taxon>
        <taxon>Dikarya</taxon>
        <taxon>Ascomycota</taxon>
        <taxon>Pezizomycotina</taxon>
        <taxon>Dothideomycetes</taxon>
        <taxon>Dothideomycetidae</taxon>
        <taxon>Myriangiales</taxon>
        <taxon>Myriangiaceae</taxon>
        <taxon>Myriangium</taxon>
    </lineage>
</organism>
<name>A0A9P4ITJ4_9PEZI</name>
<reference evidence="1" key="1">
    <citation type="journal article" date="2020" name="Stud. Mycol.">
        <title>101 Dothideomycetes genomes: a test case for predicting lifestyles and emergence of pathogens.</title>
        <authorList>
            <person name="Haridas S."/>
            <person name="Albert R."/>
            <person name="Binder M."/>
            <person name="Bloem J."/>
            <person name="Labutti K."/>
            <person name="Salamov A."/>
            <person name="Andreopoulos B."/>
            <person name="Baker S."/>
            <person name="Barry K."/>
            <person name="Bills G."/>
            <person name="Bluhm B."/>
            <person name="Cannon C."/>
            <person name="Castanera R."/>
            <person name="Culley D."/>
            <person name="Daum C."/>
            <person name="Ezra D."/>
            <person name="Gonzalez J."/>
            <person name="Henrissat B."/>
            <person name="Kuo A."/>
            <person name="Liang C."/>
            <person name="Lipzen A."/>
            <person name="Lutzoni F."/>
            <person name="Magnuson J."/>
            <person name="Mondo S."/>
            <person name="Nolan M."/>
            <person name="Ohm R."/>
            <person name="Pangilinan J."/>
            <person name="Park H.-J."/>
            <person name="Ramirez L."/>
            <person name="Alfaro M."/>
            <person name="Sun H."/>
            <person name="Tritt A."/>
            <person name="Yoshinaga Y."/>
            <person name="Zwiers L.-H."/>
            <person name="Turgeon B."/>
            <person name="Goodwin S."/>
            <person name="Spatafora J."/>
            <person name="Crous P."/>
            <person name="Grigoriev I."/>
        </authorList>
    </citation>
    <scope>NUCLEOTIDE SEQUENCE</scope>
    <source>
        <strain evidence="1">CBS 260.36</strain>
    </source>
</reference>
<protein>
    <submittedName>
        <fullName evidence="1">Uncharacterized protein</fullName>
    </submittedName>
</protein>